<accession>A0A0G4FCZ2</accession>
<gene>
    <name evidence="2" type="ORF">Vbra_3059</name>
</gene>
<keyword evidence="1" id="KW-0472">Membrane</keyword>
<dbReference type="InParanoid" id="A0A0G4FCZ2"/>
<sequence length="426" mass="46447">MATQEHPVSHLFVGSRGHLPDIVTAARRRATSRRIRDAFTIAELRNRLAKSLSRDGDGINTPQLQLLRFDPSLGMGDLMAAVWIAEEGGRWDETGEVLQLASQCGYCQLPLNLTADDINTHASKTAYGSVARVLAQLMLVGRHIDFGDGSRLQIVRHGDGEVRAIKDEPDFELGVDPPLAAHHLYQRHRQQHDPPVASRIFYLGATGRWVSGGDPYADASVSSLAKHIVLSHFYLTHQTNDTSISLNRRVGGGRLDGLLIQSPHTPVTGCTTTLSSDDCVRGLMLTDSSHPFVAWITISVAGLGTVVVFVRTTEAPVRESGAFKDRFPVTTQLARVALGRVAPYVFDGQVDDDIDDDDGAIPTAMAAAGMIWMTTATERTAEVTMHLKPRRRMLTDITQSTLRHHRVSGVLSVAAGCPESTHACLW</sequence>
<dbReference type="PhylomeDB" id="A0A0G4FCZ2"/>
<dbReference type="Proteomes" id="UP000041254">
    <property type="component" value="Unassembled WGS sequence"/>
</dbReference>
<keyword evidence="1" id="KW-0812">Transmembrane</keyword>
<keyword evidence="1" id="KW-1133">Transmembrane helix</keyword>
<name>A0A0G4FCZ2_VITBC</name>
<protein>
    <submittedName>
        <fullName evidence="2">Uncharacterized protein</fullName>
    </submittedName>
</protein>
<reference evidence="2 3" key="1">
    <citation type="submission" date="2014-11" db="EMBL/GenBank/DDBJ databases">
        <authorList>
            <person name="Zhu J."/>
            <person name="Qi W."/>
            <person name="Song R."/>
        </authorList>
    </citation>
    <scope>NUCLEOTIDE SEQUENCE [LARGE SCALE GENOMIC DNA]</scope>
</reference>
<dbReference type="AlphaFoldDB" id="A0A0G4FCZ2"/>
<evidence type="ECO:0000313" key="2">
    <source>
        <dbReference type="EMBL" id="CEM11093.1"/>
    </source>
</evidence>
<proteinExistence type="predicted"/>
<keyword evidence="3" id="KW-1185">Reference proteome</keyword>
<dbReference type="VEuPathDB" id="CryptoDB:Vbra_3059"/>
<dbReference type="EMBL" id="CDMY01000409">
    <property type="protein sequence ID" value="CEM11093.1"/>
    <property type="molecule type" value="Genomic_DNA"/>
</dbReference>
<feature type="transmembrane region" description="Helical" evidence="1">
    <location>
        <begin position="292"/>
        <end position="310"/>
    </location>
</feature>
<evidence type="ECO:0000313" key="3">
    <source>
        <dbReference type="Proteomes" id="UP000041254"/>
    </source>
</evidence>
<organism evidence="2 3">
    <name type="scientific">Vitrella brassicaformis (strain CCMP3155)</name>
    <dbReference type="NCBI Taxonomy" id="1169540"/>
    <lineage>
        <taxon>Eukaryota</taxon>
        <taxon>Sar</taxon>
        <taxon>Alveolata</taxon>
        <taxon>Colpodellida</taxon>
        <taxon>Vitrellaceae</taxon>
        <taxon>Vitrella</taxon>
    </lineage>
</organism>
<evidence type="ECO:0000256" key="1">
    <source>
        <dbReference type="SAM" id="Phobius"/>
    </source>
</evidence>